<name>A4G0P8_METM5</name>
<evidence type="ECO:0000313" key="2">
    <source>
        <dbReference type="Proteomes" id="UP000000253"/>
    </source>
</evidence>
<dbReference type="STRING" id="402880.MmarC5_1735"/>
<protein>
    <submittedName>
        <fullName evidence="1">Flagellar protein F</fullName>
    </submittedName>
</protein>
<dbReference type="HOGENOM" id="CLU_1881047_0_0_2"/>
<keyword evidence="1" id="KW-0969">Cilium</keyword>
<dbReference type="GeneID" id="4927990"/>
<dbReference type="RefSeq" id="WP_011869478.1">
    <property type="nucleotide sequence ID" value="NC_009135.1"/>
</dbReference>
<dbReference type="eggNOG" id="arCOG01824">
    <property type="taxonomic scope" value="Archaea"/>
</dbReference>
<accession>A4G0P8</accession>
<dbReference type="Proteomes" id="UP000000253">
    <property type="component" value="Chromosome"/>
</dbReference>
<reference evidence="1 2" key="1">
    <citation type="submission" date="2007-03" db="EMBL/GenBank/DDBJ databases">
        <title>Complete sequence of chromosome of Methanococcus maripaludis C5.</title>
        <authorList>
            <consortium name="US DOE Joint Genome Institute"/>
            <person name="Copeland A."/>
            <person name="Lucas S."/>
            <person name="Lapidus A."/>
            <person name="Barry K."/>
            <person name="Glavina del Rio T."/>
            <person name="Dalin E."/>
            <person name="Tice H."/>
            <person name="Pitluck S."/>
            <person name="Chertkov O."/>
            <person name="Brettin T."/>
            <person name="Bruce D."/>
            <person name="Han C."/>
            <person name="Detter J.C."/>
            <person name="Schmutz J."/>
            <person name="Larimer F."/>
            <person name="Land M."/>
            <person name="Hauser L."/>
            <person name="Kyrpides N."/>
            <person name="Mikhailova N."/>
            <person name="Sieprawska-Lupa M."/>
            <person name="Whitman W.B."/>
            <person name="Richardson P."/>
        </authorList>
    </citation>
    <scope>NUCLEOTIDE SEQUENCE [LARGE SCALE GENOMIC DNA]</scope>
    <source>
        <strain evidence="2">C5 / ATCC BAA-1333</strain>
    </source>
</reference>
<keyword evidence="1" id="KW-0282">Flagellum</keyword>
<keyword evidence="1" id="KW-0966">Cell projection</keyword>
<organism evidence="1 2">
    <name type="scientific">Methanococcus maripaludis (strain C5 / ATCC BAA-1333)</name>
    <dbReference type="NCBI Taxonomy" id="402880"/>
    <lineage>
        <taxon>Archaea</taxon>
        <taxon>Methanobacteriati</taxon>
        <taxon>Methanobacteriota</taxon>
        <taxon>Methanomada group</taxon>
        <taxon>Methanococci</taxon>
        <taxon>Methanococcales</taxon>
        <taxon>Methanococcaceae</taxon>
        <taxon>Methanococcus</taxon>
    </lineage>
</organism>
<dbReference type="KEGG" id="mmq:MmarC5_1735"/>
<dbReference type="EMBL" id="CP000609">
    <property type="protein sequence ID" value="ABO36032.1"/>
    <property type="molecule type" value="Genomic_DNA"/>
</dbReference>
<dbReference type="OrthoDB" id="63667at2157"/>
<dbReference type="AlphaFoldDB" id="A4G0P8"/>
<proteinExistence type="predicted"/>
<gene>
    <name evidence="1" type="ordered locus">MmarC5_1735</name>
</gene>
<evidence type="ECO:0000313" key="1">
    <source>
        <dbReference type="EMBL" id="ABO36032.1"/>
    </source>
</evidence>
<sequence>MGFSSTAGLTLLLTTVLISSIYLYSTVDITSAKINDAYSQHSEYLKNKLDERLTIVDVENSTANINITLLNEGQLTHEVGKWDVLYNGIPKNFTIVSNDEYVVPLNSIEISINASSPGRISVVSEYGNQYYYNLN</sequence>